<keyword evidence="3" id="KW-0319">Glycerol metabolism</keyword>
<dbReference type="PANTHER" id="PTHR43620">
    <property type="entry name" value="GLYCEROPHOSPHORYL DIESTER PHOSPHODIESTERASE"/>
    <property type="match status" value="1"/>
</dbReference>
<keyword evidence="2 8" id="KW-0732">Signal</keyword>
<dbReference type="AlphaFoldDB" id="A0A8J5SAH1"/>
<dbReference type="InterPro" id="IPR030395">
    <property type="entry name" value="GP_PDE_dom"/>
</dbReference>
<evidence type="ECO:0000256" key="4">
    <source>
        <dbReference type="ARBA" id="ARBA00022801"/>
    </source>
</evidence>
<organism evidence="10 11">
    <name type="scientific">Zizania palustris</name>
    <name type="common">Northern wild rice</name>
    <dbReference type="NCBI Taxonomy" id="103762"/>
    <lineage>
        <taxon>Eukaryota</taxon>
        <taxon>Viridiplantae</taxon>
        <taxon>Streptophyta</taxon>
        <taxon>Embryophyta</taxon>
        <taxon>Tracheophyta</taxon>
        <taxon>Spermatophyta</taxon>
        <taxon>Magnoliopsida</taxon>
        <taxon>Liliopsida</taxon>
        <taxon>Poales</taxon>
        <taxon>Poaceae</taxon>
        <taxon>BOP clade</taxon>
        <taxon>Oryzoideae</taxon>
        <taxon>Oryzeae</taxon>
        <taxon>Zizaniinae</taxon>
        <taxon>Zizania</taxon>
    </lineage>
</organism>
<name>A0A8J5SAH1_ZIZPA</name>
<protein>
    <recommendedName>
        <fullName evidence="1">glycerophosphodiester phosphodiesterase</fullName>
        <ecNumber evidence="1">3.1.4.46</ecNumber>
    </recommendedName>
</protein>
<sequence length="991" mass="108990">MGRGSHDCSVLGSFLVLLCLSSAAAQKASTWKTLSGDAPLVIAKGGFSGLFPDSSGFALSFVSASSPSAALWCDVQLTKDGAGICLPDINMNNCTIIPNAYQNGVKTYNVNGVSVKGWFPMDYKSTDLLRDVILKQSIFSRTDKFDGLPIVPVEDVLSKYKTPAVWLNVQYDSFYSQFNLSMRNYILSVSKQYVVDYISSPEVNFLNSLIGRVSNKTKLVFRFLDEHTVEPSTNQTYGSMLKNLTFIKTFASGVLVPKQYILPVTQDNYLQPHTSVVDDAHKAGLKVYAANFANDFLLSYNYSHDPLAEYLSFIDNGAFSVDGVLTDFPITPSAAIGCFTNQNNSKKDHAAKPLVISHNGASGDYPDCTDLAYQKAVTDGADVIDCPVQVTKDGIPICMSSIDLGDVTTVATSQFASQTTIIKDIKDTPGVYSFNLTWEDIVKNLKPRISNPMSNYQMYRNPRNRNAGTFMRLSDFLAFAKGQDLSGVMISVERAAFMAEKLGFGVVDAVIKALDDSGYSKQTAQNVMIQSTNSSVLVKFKQQTKYNLVYMIEENVGDAAPSSVADIKKFADAVSVNTLSIYPATAKFLTNQTNHLVQSLQSAGLPVYVYVLMNEFLSQPYDFFSDATLQINGYVKRLDGGVDGIITDFPATAHRYKLNSCMNMGNNTPVFMLPPQPGGLVQSMLGASMGELRAQPEEPSDQHPTTARCYTLDATRRDHGRRLDLWPRTHARGRRQASARRRPMASVTTPAAPAARPAGRHAAVYVAAMPLRGPKGPGQAMMSAVYSLGLWDLQHFMVLLRPDPARTQALVFDFQPRDPEDVLAAFAVMSQSKIPGVVRRRTLPRVPETRCWLVGHCNGDGDAAVHAADRFSERWPTDLVVGRHDCRDYTNGLVEVLTGEKRVLDSLRSAANGERLTLFSRAISFSRCTDKSCSRYHLEILMDNLPSSVWIVNRELLETETKLATLDHIIREGDCLPVLVEWGNIWISGGP</sequence>
<dbReference type="EMBL" id="JAAALK010000283">
    <property type="protein sequence ID" value="KAG8071240.1"/>
    <property type="molecule type" value="Genomic_DNA"/>
</dbReference>
<feature type="region of interest" description="Disordered" evidence="7">
    <location>
        <begin position="731"/>
        <end position="758"/>
    </location>
</feature>
<feature type="domain" description="GP-PDE" evidence="9">
    <location>
        <begin position="39"/>
        <end position="336"/>
    </location>
</feature>
<evidence type="ECO:0000256" key="6">
    <source>
        <dbReference type="ARBA" id="ARBA00047512"/>
    </source>
</evidence>
<feature type="compositionally biased region" description="Basic residues" evidence="7">
    <location>
        <begin position="731"/>
        <end position="743"/>
    </location>
</feature>
<dbReference type="GO" id="GO:0006071">
    <property type="term" value="P:glycerol metabolic process"/>
    <property type="evidence" value="ECO:0007669"/>
    <property type="project" value="UniProtKB-KW"/>
</dbReference>
<feature type="domain" description="GP-PDE" evidence="9">
    <location>
        <begin position="353"/>
        <end position="657"/>
    </location>
</feature>
<evidence type="ECO:0000256" key="8">
    <source>
        <dbReference type="SAM" id="SignalP"/>
    </source>
</evidence>
<evidence type="ECO:0000256" key="3">
    <source>
        <dbReference type="ARBA" id="ARBA00022798"/>
    </source>
</evidence>
<evidence type="ECO:0000256" key="7">
    <source>
        <dbReference type="SAM" id="MobiDB-lite"/>
    </source>
</evidence>
<dbReference type="OrthoDB" id="1058301at2759"/>
<dbReference type="GO" id="GO:0006629">
    <property type="term" value="P:lipid metabolic process"/>
    <property type="evidence" value="ECO:0007669"/>
    <property type="project" value="InterPro"/>
</dbReference>
<feature type="signal peptide" evidence="8">
    <location>
        <begin position="1"/>
        <end position="25"/>
    </location>
</feature>
<comment type="caution">
    <text evidence="10">The sequence shown here is derived from an EMBL/GenBank/DDBJ whole genome shotgun (WGS) entry which is preliminary data.</text>
</comment>
<evidence type="ECO:0000256" key="2">
    <source>
        <dbReference type="ARBA" id="ARBA00022729"/>
    </source>
</evidence>
<dbReference type="PANTHER" id="PTHR43620:SF40">
    <property type="entry name" value="GLYCEROPHOSPHODIESTER PHOSPHODIESTERASE"/>
    <property type="match status" value="1"/>
</dbReference>
<dbReference type="Pfam" id="PF03009">
    <property type="entry name" value="GDPD"/>
    <property type="match status" value="1"/>
</dbReference>
<reference evidence="10" key="2">
    <citation type="submission" date="2021-02" db="EMBL/GenBank/DDBJ databases">
        <authorList>
            <person name="Kimball J.A."/>
            <person name="Haas M.W."/>
            <person name="Macchietto M."/>
            <person name="Kono T."/>
            <person name="Duquette J."/>
            <person name="Shao M."/>
        </authorList>
    </citation>
    <scope>NUCLEOTIDE SEQUENCE</scope>
    <source>
        <tissue evidence="10">Fresh leaf tissue</tissue>
    </source>
</reference>
<keyword evidence="5" id="KW-0325">Glycoprotein</keyword>
<evidence type="ECO:0000256" key="5">
    <source>
        <dbReference type="ARBA" id="ARBA00023180"/>
    </source>
</evidence>
<keyword evidence="4" id="KW-0378">Hydrolase</keyword>
<accession>A0A8J5SAH1</accession>
<comment type="catalytic activity">
    <reaction evidence="6">
        <text>a sn-glycero-3-phosphodiester + H2O = an alcohol + sn-glycerol 3-phosphate + H(+)</text>
        <dbReference type="Rhea" id="RHEA:12969"/>
        <dbReference type="ChEBI" id="CHEBI:15377"/>
        <dbReference type="ChEBI" id="CHEBI:15378"/>
        <dbReference type="ChEBI" id="CHEBI:30879"/>
        <dbReference type="ChEBI" id="CHEBI:57597"/>
        <dbReference type="ChEBI" id="CHEBI:83408"/>
        <dbReference type="EC" id="3.1.4.46"/>
    </reaction>
</comment>
<evidence type="ECO:0000313" key="11">
    <source>
        <dbReference type="Proteomes" id="UP000729402"/>
    </source>
</evidence>
<feature type="chain" id="PRO_5035217926" description="glycerophosphodiester phosphodiesterase" evidence="8">
    <location>
        <begin position="26"/>
        <end position="991"/>
    </location>
</feature>
<dbReference type="EC" id="3.1.4.46" evidence="1"/>
<dbReference type="Proteomes" id="UP000729402">
    <property type="component" value="Unassembled WGS sequence"/>
</dbReference>
<dbReference type="FunFam" id="3.20.20.190:FF:000011">
    <property type="entry name" value="Glycerophosphodiester phosphodiesterase GDPDL3"/>
    <property type="match status" value="1"/>
</dbReference>
<evidence type="ECO:0000313" key="10">
    <source>
        <dbReference type="EMBL" id="KAG8071240.1"/>
    </source>
</evidence>
<dbReference type="CDD" id="cd08604">
    <property type="entry name" value="GDPD_SHV3_repeat_2"/>
    <property type="match status" value="1"/>
</dbReference>
<proteinExistence type="predicted"/>
<dbReference type="FunFam" id="3.20.20.190:FF:000013">
    <property type="entry name" value="Glycerophosphodiester phosphodiesterase GDPDL3"/>
    <property type="match status" value="1"/>
</dbReference>
<evidence type="ECO:0000259" key="9">
    <source>
        <dbReference type="PROSITE" id="PS51704"/>
    </source>
</evidence>
<gene>
    <name evidence="10" type="ORF">GUJ93_ZPchr0006g46048</name>
</gene>
<dbReference type="GO" id="GO:0008889">
    <property type="term" value="F:glycerophosphodiester phosphodiesterase activity"/>
    <property type="evidence" value="ECO:0007669"/>
    <property type="project" value="UniProtKB-EC"/>
</dbReference>
<dbReference type="CDD" id="cd08603">
    <property type="entry name" value="GDPD_SHV3_repeat_1"/>
    <property type="match status" value="1"/>
</dbReference>
<keyword evidence="11" id="KW-1185">Reference proteome</keyword>
<reference evidence="10" key="1">
    <citation type="journal article" date="2021" name="bioRxiv">
        <title>Whole Genome Assembly and Annotation of Northern Wild Rice, Zizania palustris L., Supports a Whole Genome Duplication in the Zizania Genus.</title>
        <authorList>
            <person name="Haas M."/>
            <person name="Kono T."/>
            <person name="Macchietto M."/>
            <person name="Millas R."/>
            <person name="McGilp L."/>
            <person name="Shao M."/>
            <person name="Duquette J."/>
            <person name="Hirsch C.N."/>
            <person name="Kimball J."/>
        </authorList>
    </citation>
    <scope>NUCLEOTIDE SEQUENCE</scope>
    <source>
        <tissue evidence="10">Fresh leaf tissue</tissue>
    </source>
</reference>
<evidence type="ECO:0000256" key="1">
    <source>
        <dbReference type="ARBA" id="ARBA00012247"/>
    </source>
</evidence>
<dbReference type="PROSITE" id="PS51704">
    <property type="entry name" value="GP_PDE"/>
    <property type="match status" value="2"/>
</dbReference>